<accession>A0A101M134</accession>
<evidence type="ECO:0000313" key="1">
    <source>
        <dbReference type="EMBL" id="KUM48987.1"/>
    </source>
</evidence>
<comment type="caution">
    <text evidence="1">The sequence shown here is derived from an EMBL/GenBank/DDBJ whole genome shotgun (WGS) entry which is preliminary data.</text>
</comment>
<name>A0A101M134_PICGL</name>
<gene>
    <name evidence="1" type="ORF">ABT39_MTgene4323</name>
</gene>
<proteinExistence type="predicted"/>
<sequence>MRMKIEVQTLFLEGTHQVLYRSFRTKVTHQQTSPGRKDLPMVVFIPVIFV</sequence>
<organism evidence="1">
    <name type="scientific">Picea glauca</name>
    <name type="common">White spruce</name>
    <name type="synonym">Pinus glauca</name>
    <dbReference type="NCBI Taxonomy" id="3330"/>
    <lineage>
        <taxon>Eukaryota</taxon>
        <taxon>Viridiplantae</taxon>
        <taxon>Streptophyta</taxon>
        <taxon>Embryophyta</taxon>
        <taxon>Tracheophyta</taxon>
        <taxon>Spermatophyta</taxon>
        <taxon>Pinopsida</taxon>
        <taxon>Pinidae</taxon>
        <taxon>Conifers I</taxon>
        <taxon>Pinales</taxon>
        <taxon>Pinaceae</taxon>
        <taxon>Picea</taxon>
    </lineage>
</organism>
<reference evidence="1" key="1">
    <citation type="journal article" date="2015" name="Genome Biol. Evol.">
        <title>Organellar Genomes of White Spruce (Picea glauca): Assembly and Annotation.</title>
        <authorList>
            <person name="Jackman S.D."/>
            <person name="Warren R.L."/>
            <person name="Gibb E.A."/>
            <person name="Vandervalk B.P."/>
            <person name="Mohamadi H."/>
            <person name="Chu J."/>
            <person name="Raymond A."/>
            <person name="Pleasance S."/>
            <person name="Coope R."/>
            <person name="Wildung M.R."/>
            <person name="Ritland C.E."/>
            <person name="Bousquet J."/>
            <person name="Jones S.J."/>
            <person name="Bohlmann J."/>
            <person name="Birol I."/>
        </authorList>
    </citation>
    <scope>NUCLEOTIDE SEQUENCE [LARGE SCALE GENOMIC DNA]</scope>
    <source>
        <tissue evidence="1">Flushing bud</tissue>
    </source>
</reference>
<protein>
    <submittedName>
        <fullName evidence="1">Uncharacterized protein</fullName>
    </submittedName>
</protein>
<dbReference type="AlphaFoldDB" id="A0A101M134"/>
<geneLocation type="mitochondrion" evidence="1"/>
<dbReference type="EMBL" id="LKAM01000004">
    <property type="protein sequence ID" value="KUM48987.1"/>
    <property type="molecule type" value="Genomic_DNA"/>
</dbReference>
<keyword evidence="1" id="KW-0496">Mitochondrion</keyword>